<dbReference type="Pfam" id="PF13231">
    <property type="entry name" value="PMT_2"/>
    <property type="match status" value="1"/>
</dbReference>
<evidence type="ECO:0000256" key="4">
    <source>
        <dbReference type="ARBA" id="ARBA00022679"/>
    </source>
</evidence>
<keyword evidence="7 8" id="KW-0472">Membrane</keyword>
<evidence type="ECO:0000256" key="7">
    <source>
        <dbReference type="ARBA" id="ARBA00023136"/>
    </source>
</evidence>
<dbReference type="GO" id="GO:0009103">
    <property type="term" value="P:lipopolysaccharide biosynthetic process"/>
    <property type="evidence" value="ECO:0007669"/>
    <property type="project" value="UniProtKB-ARBA"/>
</dbReference>
<keyword evidence="5 8" id="KW-0812">Transmembrane</keyword>
<feature type="transmembrane region" description="Helical" evidence="8">
    <location>
        <begin position="256"/>
        <end position="279"/>
    </location>
</feature>
<protein>
    <submittedName>
        <fullName evidence="10">4-amino-4-deoxy-L-arabinose transferase</fullName>
    </submittedName>
</protein>
<reference evidence="10 11" key="1">
    <citation type="submission" date="2016-10" db="EMBL/GenBank/DDBJ databases">
        <authorList>
            <person name="de Groot N.N."/>
        </authorList>
    </citation>
    <scope>NUCLEOTIDE SEQUENCE [LARGE SCALE GENOMIC DNA]</scope>
    <source>
        <strain evidence="10 11">DSM 28286</strain>
    </source>
</reference>
<gene>
    <name evidence="10" type="ORF">SAMN05444277_11275</name>
</gene>
<feature type="transmembrane region" description="Helical" evidence="8">
    <location>
        <begin position="7"/>
        <end position="28"/>
    </location>
</feature>
<comment type="subcellular location">
    <subcellularLocation>
        <location evidence="1">Cell membrane</location>
        <topology evidence="1">Multi-pass membrane protein</topology>
    </subcellularLocation>
</comment>
<proteinExistence type="predicted"/>
<evidence type="ECO:0000313" key="11">
    <source>
        <dbReference type="Proteomes" id="UP000199031"/>
    </source>
</evidence>
<feature type="transmembrane region" description="Helical" evidence="8">
    <location>
        <begin position="114"/>
        <end position="133"/>
    </location>
</feature>
<dbReference type="InterPro" id="IPR050297">
    <property type="entry name" value="LipidA_mod_glycosyltrf_83"/>
</dbReference>
<feature type="transmembrane region" description="Helical" evidence="8">
    <location>
        <begin position="315"/>
        <end position="336"/>
    </location>
</feature>
<dbReference type="PANTHER" id="PTHR33908:SF3">
    <property type="entry name" value="UNDECAPRENYL PHOSPHATE-ALPHA-4-AMINO-4-DEOXY-L-ARABINOSE ARABINOSYL TRANSFERASE"/>
    <property type="match status" value="1"/>
</dbReference>
<dbReference type="RefSeq" id="WP_177191949.1">
    <property type="nucleotide sequence ID" value="NZ_FOXQ01000012.1"/>
</dbReference>
<evidence type="ECO:0000256" key="2">
    <source>
        <dbReference type="ARBA" id="ARBA00022475"/>
    </source>
</evidence>
<evidence type="ECO:0000256" key="8">
    <source>
        <dbReference type="SAM" id="Phobius"/>
    </source>
</evidence>
<evidence type="ECO:0000256" key="1">
    <source>
        <dbReference type="ARBA" id="ARBA00004651"/>
    </source>
</evidence>
<dbReference type="AlphaFoldDB" id="A0A1I5YIA1"/>
<evidence type="ECO:0000259" key="9">
    <source>
        <dbReference type="Pfam" id="PF13231"/>
    </source>
</evidence>
<name>A0A1I5YIA1_9BACT</name>
<feature type="transmembrane region" description="Helical" evidence="8">
    <location>
        <begin position="139"/>
        <end position="155"/>
    </location>
</feature>
<feature type="transmembrane region" description="Helical" evidence="8">
    <location>
        <begin position="291"/>
        <end position="309"/>
    </location>
</feature>
<feature type="transmembrane region" description="Helical" evidence="8">
    <location>
        <begin position="410"/>
        <end position="432"/>
    </location>
</feature>
<dbReference type="EMBL" id="FOXQ01000012">
    <property type="protein sequence ID" value="SFQ43905.1"/>
    <property type="molecule type" value="Genomic_DNA"/>
</dbReference>
<dbReference type="GO" id="GO:0010041">
    <property type="term" value="P:response to iron(III) ion"/>
    <property type="evidence" value="ECO:0007669"/>
    <property type="project" value="TreeGrafter"/>
</dbReference>
<keyword evidence="2" id="KW-1003">Cell membrane</keyword>
<feature type="transmembrane region" description="Helical" evidence="8">
    <location>
        <begin position="162"/>
        <end position="179"/>
    </location>
</feature>
<dbReference type="GO" id="GO:0005886">
    <property type="term" value="C:plasma membrane"/>
    <property type="evidence" value="ECO:0007669"/>
    <property type="project" value="UniProtKB-SubCell"/>
</dbReference>
<dbReference type="InterPro" id="IPR038731">
    <property type="entry name" value="RgtA/B/C-like"/>
</dbReference>
<dbReference type="Proteomes" id="UP000199031">
    <property type="component" value="Unassembled WGS sequence"/>
</dbReference>
<keyword evidence="11" id="KW-1185">Reference proteome</keyword>
<feature type="transmembrane region" description="Helical" evidence="8">
    <location>
        <begin position="208"/>
        <end position="228"/>
    </location>
</feature>
<evidence type="ECO:0000256" key="6">
    <source>
        <dbReference type="ARBA" id="ARBA00022989"/>
    </source>
</evidence>
<keyword evidence="3" id="KW-0328">Glycosyltransferase</keyword>
<organism evidence="10 11">
    <name type="scientific">Parafilimonas terrae</name>
    <dbReference type="NCBI Taxonomy" id="1465490"/>
    <lineage>
        <taxon>Bacteria</taxon>
        <taxon>Pseudomonadati</taxon>
        <taxon>Bacteroidota</taxon>
        <taxon>Chitinophagia</taxon>
        <taxon>Chitinophagales</taxon>
        <taxon>Chitinophagaceae</taxon>
        <taxon>Parafilimonas</taxon>
    </lineage>
</organism>
<feature type="transmembrane region" description="Helical" evidence="8">
    <location>
        <begin position="380"/>
        <end position="398"/>
    </location>
</feature>
<feature type="transmembrane region" description="Helical" evidence="8">
    <location>
        <begin position="84"/>
        <end position="102"/>
    </location>
</feature>
<sequence length="543" mass="62877">MNSFAEKYPLVVLLAVSVLMLFVHLGLIQTNIMEARNLITAREMVNDGHWIFTTMNGLPRYEKPPLPTWLTAFFMMLGGMHNMFVLRLPVALVCLLLVYFFYKLVKRLQPENNQPLYASLILITSFYIFFSGRDNQWDIYTHAFMVVSIYFLYKVFNEKENLFLNIALAALFTGCSFLSKGPVSLYGLFLSFLIAYFIVYKQKVGKNLLLSLIVLAIGLAIGLSWPLYVKYFDPYAGTALSKQTQNWGNYEVKPFYYYWSFFTQSGLWTIPSFISLMYFYMRKRVSNVKAYTFSFLWTMASLLLLSFIPEKKVRYIMPVLIPLAMNTSFYIQYLALSFKQITNRYEKAVVYFSFGLVAFIGLAVPFVSFFLLKAKLENYIGWYILLVIISFTCSFVIIKGLKRKHFIQVFYASVFFMCGIVVTLIPISKIFYTNSNYFDAANLHNIEKKYNIKTFEGDGFVPEIIWSYGNPISNIADGNSVKMPADAAFGLLVYPDKANKLMHVFNNYSFTQLATVDLNEVPAESKQHNKRIVKNYYLVKRLK</sequence>
<evidence type="ECO:0000256" key="5">
    <source>
        <dbReference type="ARBA" id="ARBA00022692"/>
    </source>
</evidence>
<dbReference type="GO" id="GO:0016763">
    <property type="term" value="F:pentosyltransferase activity"/>
    <property type="evidence" value="ECO:0007669"/>
    <property type="project" value="TreeGrafter"/>
</dbReference>
<feature type="transmembrane region" description="Helical" evidence="8">
    <location>
        <begin position="348"/>
        <end position="374"/>
    </location>
</feature>
<evidence type="ECO:0000313" key="10">
    <source>
        <dbReference type="EMBL" id="SFQ43905.1"/>
    </source>
</evidence>
<accession>A0A1I5YIA1</accession>
<feature type="transmembrane region" description="Helical" evidence="8">
    <location>
        <begin position="185"/>
        <end position="201"/>
    </location>
</feature>
<dbReference type="STRING" id="1465490.SAMN05444277_11275"/>
<keyword evidence="6 8" id="KW-1133">Transmembrane helix</keyword>
<evidence type="ECO:0000256" key="3">
    <source>
        <dbReference type="ARBA" id="ARBA00022676"/>
    </source>
</evidence>
<keyword evidence="4 10" id="KW-0808">Transferase</keyword>
<dbReference type="PANTHER" id="PTHR33908">
    <property type="entry name" value="MANNOSYLTRANSFERASE YKCB-RELATED"/>
    <property type="match status" value="1"/>
</dbReference>
<feature type="domain" description="Glycosyltransferase RgtA/B/C/D-like" evidence="9">
    <location>
        <begin position="63"/>
        <end position="220"/>
    </location>
</feature>